<name>A0A6C0AUF4_9ZZZZ</name>
<evidence type="ECO:0000313" key="1">
    <source>
        <dbReference type="EMBL" id="QHS83093.1"/>
    </source>
</evidence>
<evidence type="ECO:0008006" key="2">
    <source>
        <dbReference type="Google" id="ProtNLM"/>
    </source>
</evidence>
<dbReference type="EMBL" id="MN738749">
    <property type="protein sequence ID" value="QHS83093.1"/>
    <property type="molecule type" value="Genomic_DNA"/>
</dbReference>
<protein>
    <recommendedName>
        <fullName evidence="2">Glycosyltransferase 2-like domain-containing protein</fullName>
    </recommendedName>
</protein>
<dbReference type="SUPFAM" id="SSF53448">
    <property type="entry name" value="Nucleotide-diphospho-sugar transferases"/>
    <property type="match status" value="1"/>
</dbReference>
<dbReference type="InterPro" id="IPR029044">
    <property type="entry name" value="Nucleotide-diphossugar_trans"/>
</dbReference>
<reference evidence="1" key="1">
    <citation type="journal article" date="2020" name="Nature">
        <title>Giant virus diversity and host interactions through global metagenomics.</title>
        <authorList>
            <person name="Schulz F."/>
            <person name="Roux S."/>
            <person name="Paez-Espino D."/>
            <person name="Jungbluth S."/>
            <person name="Walsh D.A."/>
            <person name="Denef V.J."/>
            <person name="McMahon K.D."/>
            <person name="Konstantinidis K.T."/>
            <person name="Eloe-Fadrosh E.A."/>
            <person name="Kyrpides N.C."/>
            <person name="Woyke T."/>
        </authorList>
    </citation>
    <scope>NUCLEOTIDE SEQUENCE</scope>
    <source>
        <strain evidence="1">GVMAG-S-ERX555943-30</strain>
    </source>
</reference>
<accession>A0A6C0AUF4</accession>
<dbReference type="Gene3D" id="3.90.550.10">
    <property type="entry name" value="Spore Coat Polysaccharide Biosynthesis Protein SpsA, Chain A"/>
    <property type="match status" value="1"/>
</dbReference>
<sequence>MSSSNLQEDIDKFLIANSNKICLYILTPCYGGLCYTPYVGSLMETTDALKSYGIEVHVEFCNCDSLVPRARNNLIARAMNNPKTTHMLFIDADIQWNAIDVLKLLYHNRSIVGGVYPLKNYKWDRLLENQQNNVTAWIDNKNKSILRDSISDQDIVSHKLLKYNLNYVSNNVHIQNNTAEVRHIATGFMMIQRSVIEKMISGFPYTKYVDDIGFLKGTENNYAYALFDCGVENNHYYSEDWLFCERWRKMEGQIFIDVSINLNHIGTETYKGCYLSSLI</sequence>
<dbReference type="AlphaFoldDB" id="A0A6C0AUF4"/>
<organism evidence="1">
    <name type="scientific">viral metagenome</name>
    <dbReference type="NCBI Taxonomy" id="1070528"/>
    <lineage>
        <taxon>unclassified sequences</taxon>
        <taxon>metagenomes</taxon>
        <taxon>organismal metagenomes</taxon>
    </lineage>
</organism>
<proteinExistence type="predicted"/>